<accession>A0A3L7AIB6</accession>
<feature type="region of interest" description="Disordered" evidence="1">
    <location>
        <begin position="44"/>
        <end position="90"/>
    </location>
</feature>
<dbReference type="AlphaFoldDB" id="A0A3L7AIB6"/>
<dbReference type="PANTHER" id="PTHR12110:SF21">
    <property type="entry name" value="XYLOSE ISOMERASE-LIKE TIM BARREL DOMAIN-CONTAINING PROTEIN"/>
    <property type="match status" value="1"/>
</dbReference>
<reference evidence="3 4" key="1">
    <citation type="submission" date="2018-10" db="EMBL/GenBank/DDBJ databases">
        <title>Xanthobacter tagetidis genome sequencing and assembly.</title>
        <authorList>
            <person name="Maclea K.S."/>
            <person name="Goen A.E."/>
            <person name="Fatima S.A."/>
        </authorList>
    </citation>
    <scope>NUCLEOTIDE SEQUENCE [LARGE SCALE GENOMIC DNA]</scope>
    <source>
        <strain evidence="3 4">ATCC 700314</strain>
    </source>
</reference>
<keyword evidence="4" id="KW-1185">Reference proteome</keyword>
<dbReference type="Gene3D" id="3.20.20.150">
    <property type="entry name" value="Divalent-metal-dependent TIM barrel enzymes"/>
    <property type="match status" value="1"/>
</dbReference>
<comment type="caution">
    <text evidence="3">The sequence shown here is derived from an EMBL/GenBank/DDBJ whole genome shotgun (WGS) entry which is preliminary data.</text>
</comment>
<protein>
    <submittedName>
        <fullName evidence="3">Sugar phosphate isomerase/epimerase</fullName>
    </submittedName>
</protein>
<feature type="compositionally biased region" description="Low complexity" evidence="1">
    <location>
        <begin position="71"/>
        <end position="82"/>
    </location>
</feature>
<feature type="domain" description="Xylose isomerase-like TIM barrel" evidence="2">
    <location>
        <begin position="168"/>
        <end position="407"/>
    </location>
</feature>
<evidence type="ECO:0000313" key="3">
    <source>
        <dbReference type="EMBL" id="RLP79977.1"/>
    </source>
</evidence>
<dbReference type="InterPro" id="IPR013022">
    <property type="entry name" value="Xyl_isomerase-like_TIM-brl"/>
</dbReference>
<keyword evidence="3" id="KW-0413">Isomerase</keyword>
<dbReference type="InterPro" id="IPR050312">
    <property type="entry name" value="IolE/XylAMocC-like"/>
</dbReference>
<dbReference type="SUPFAM" id="SSF51658">
    <property type="entry name" value="Xylose isomerase-like"/>
    <property type="match status" value="1"/>
</dbReference>
<dbReference type="PANTHER" id="PTHR12110">
    <property type="entry name" value="HYDROXYPYRUVATE ISOMERASE"/>
    <property type="match status" value="1"/>
</dbReference>
<proteinExistence type="predicted"/>
<evidence type="ECO:0000313" key="4">
    <source>
        <dbReference type="Proteomes" id="UP000269692"/>
    </source>
</evidence>
<evidence type="ECO:0000256" key="1">
    <source>
        <dbReference type="SAM" id="MobiDB-lite"/>
    </source>
</evidence>
<dbReference type="InterPro" id="IPR036237">
    <property type="entry name" value="Xyl_isomerase-like_sf"/>
</dbReference>
<feature type="region of interest" description="Disordered" evidence="1">
    <location>
        <begin position="103"/>
        <end position="147"/>
    </location>
</feature>
<name>A0A3L7AIB6_9HYPH</name>
<dbReference type="OrthoDB" id="9780241at2"/>
<dbReference type="GO" id="GO:0016853">
    <property type="term" value="F:isomerase activity"/>
    <property type="evidence" value="ECO:0007669"/>
    <property type="project" value="UniProtKB-KW"/>
</dbReference>
<sequence>MRRHQSRHLRDAVGRLRRGLRKQRLQHRQWRRLPLARCVAPDRRDLRPAAGTGADHESSGLHGRQGTGLGAARRAPRAQAPADGPSGGLALCTEQRVRPCLGRGSLLGQGAPPRLPRGGRQQRDVRAPVRPIPQRRNPAVSTRDSHPHRLKRLSMTTSTFGGALDGKLRAMAAAGFGATEFWPKDLFEHPDGPDAAVAQLKAYGLEVSAYQALRNYEGAPPEERARKSGIATQMMDQMALLGADLLVVASNTSEETSADRARMADDLARLGDLAAARGVRIAYEPIAWGRHVRSFEDGWAVVRAAGHPQVGLLLDSFHSFILDTPLAALSDIDGSKIFLVELSDFARSALPFIDIARHYRLFPGEGLSQMAEFVQRVRATGYTGCYSVEVFNAHCRAGDPTEVALRAMAATRGALSEVAPELFQP</sequence>
<dbReference type="Pfam" id="PF01261">
    <property type="entry name" value="AP_endonuc_2"/>
    <property type="match status" value="1"/>
</dbReference>
<dbReference type="Proteomes" id="UP000269692">
    <property type="component" value="Unassembled WGS sequence"/>
</dbReference>
<evidence type="ECO:0000259" key="2">
    <source>
        <dbReference type="Pfam" id="PF01261"/>
    </source>
</evidence>
<dbReference type="EMBL" id="RCTF01000004">
    <property type="protein sequence ID" value="RLP79977.1"/>
    <property type="molecule type" value="Genomic_DNA"/>
</dbReference>
<organism evidence="3 4">
    <name type="scientific">Xanthobacter tagetidis</name>
    <dbReference type="NCBI Taxonomy" id="60216"/>
    <lineage>
        <taxon>Bacteria</taxon>
        <taxon>Pseudomonadati</taxon>
        <taxon>Pseudomonadota</taxon>
        <taxon>Alphaproteobacteria</taxon>
        <taxon>Hyphomicrobiales</taxon>
        <taxon>Xanthobacteraceae</taxon>
        <taxon>Xanthobacter</taxon>
    </lineage>
</organism>
<feature type="compositionally biased region" description="Low complexity" evidence="1">
    <location>
        <begin position="106"/>
        <end position="119"/>
    </location>
</feature>
<gene>
    <name evidence="3" type="ORF">D9R14_06355</name>
</gene>